<dbReference type="InterPro" id="IPR000847">
    <property type="entry name" value="LysR_HTH_N"/>
</dbReference>
<comment type="similarity">
    <text evidence="1">Belongs to the LysR transcriptional regulatory family.</text>
</comment>
<gene>
    <name evidence="6" type="ORF">NNL38_21250</name>
</gene>
<dbReference type="Gene3D" id="3.40.190.10">
    <property type="entry name" value="Periplasmic binding protein-like II"/>
    <property type="match status" value="2"/>
</dbReference>
<keyword evidence="7" id="KW-1185">Reference proteome</keyword>
<accession>A0ABY5GLW2</accession>
<dbReference type="RefSeq" id="WP_255390865.1">
    <property type="nucleotide sequence ID" value="NZ_CP101509.1"/>
</dbReference>
<name>A0ABY5GLW2_9GAMM</name>
<dbReference type="InterPro" id="IPR058163">
    <property type="entry name" value="LysR-type_TF_proteobact-type"/>
</dbReference>
<dbReference type="Pfam" id="PF03466">
    <property type="entry name" value="LysR_substrate"/>
    <property type="match status" value="1"/>
</dbReference>
<reference evidence="6" key="1">
    <citation type="submission" date="2022-07" db="EMBL/GenBank/DDBJ databases">
        <title>Genome sequencing of Photobacterium atrarenae GJH2-4.</title>
        <authorList>
            <person name="Park S.-J."/>
        </authorList>
    </citation>
    <scope>NUCLEOTIDE SEQUENCE</scope>
    <source>
        <strain evidence="6">GJH2-4</strain>
    </source>
</reference>
<feature type="domain" description="HTH lysR-type" evidence="5">
    <location>
        <begin position="5"/>
        <end position="62"/>
    </location>
</feature>
<evidence type="ECO:0000256" key="3">
    <source>
        <dbReference type="ARBA" id="ARBA00023125"/>
    </source>
</evidence>
<dbReference type="SUPFAM" id="SSF53850">
    <property type="entry name" value="Periplasmic binding protein-like II"/>
    <property type="match status" value="1"/>
</dbReference>
<dbReference type="PROSITE" id="PS50931">
    <property type="entry name" value="HTH_LYSR"/>
    <property type="match status" value="1"/>
</dbReference>
<dbReference type="InterPro" id="IPR005119">
    <property type="entry name" value="LysR_subst-bd"/>
</dbReference>
<keyword evidence="3" id="KW-0238">DNA-binding</keyword>
<keyword evidence="4" id="KW-0804">Transcription</keyword>
<evidence type="ECO:0000313" key="7">
    <source>
        <dbReference type="Proteomes" id="UP001057998"/>
    </source>
</evidence>
<dbReference type="EMBL" id="CP101509">
    <property type="protein sequence ID" value="UTV29547.1"/>
    <property type="molecule type" value="Genomic_DNA"/>
</dbReference>
<evidence type="ECO:0000259" key="5">
    <source>
        <dbReference type="PROSITE" id="PS50931"/>
    </source>
</evidence>
<dbReference type="Proteomes" id="UP001057998">
    <property type="component" value="Chromosome 2"/>
</dbReference>
<dbReference type="PANTHER" id="PTHR30537:SF58">
    <property type="entry name" value="HTH-TYPE TRANSCRIPTIONAL REGULATOR PERR"/>
    <property type="match status" value="1"/>
</dbReference>
<evidence type="ECO:0000313" key="6">
    <source>
        <dbReference type="EMBL" id="UTV29547.1"/>
    </source>
</evidence>
<dbReference type="InterPro" id="IPR036388">
    <property type="entry name" value="WH-like_DNA-bd_sf"/>
</dbReference>
<organism evidence="6 7">
    <name type="scientific">Photobacterium atrarenae</name>
    <dbReference type="NCBI Taxonomy" id="865757"/>
    <lineage>
        <taxon>Bacteria</taxon>
        <taxon>Pseudomonadati</taxon>
        <taxon>Pseudomonadota</taxon>
        <taxon>Gammaproteobacteria</taxon>
        <taxon>Vibrionales</taxon>
        <taxon>Vibrionaceae</taxon>
        <taxon>Photobacterium</taxon>
    </lineage>
</organism>
<evidence type="ECO:0000256" key="4">
    <source>
        <dbReference type="ARBA" id="ARBA00023163"/>
    </source>
</evidence>
<dbReference type="PANTHER" id="PTHR30537">
    <property type="entry name" value="HTH-TYPE TRANSCRIPTIONAL REGULATOR"/>
    <property type="match status" value="1"/>
</dbReference>
<sequence length="292" mass="32820">MRTLPPLNSLKVFETAGECLNFTLAARNLNVTQGAVSRQIRQLEEYLGVSLFTRTPGKLELTAAGLELLQVIQGSFSEIEKEIASIRDPNLRQRLTILAPPTFCSRWLSPRIGSFAQLFPQYELHLYTDKEEGVSFDLEICFEEINRHLEKDRILFVEKYIAVCNQDLLSDCMKLEQNAHRMLHIRHKGDHLPSWADWLAAADIPLPAGHAPGITMSTQEQVINAAIAGSGYAIVDQNMVDFSLKSGALIQFSPLQARSRYGYTLKVSPAKLGIGKVDNFCEWLKDRALDLF</sequence>
<evidence type="ECO:0000256" key="1">
    <source>
        <dbReference type="ARBA" id="ARBA00009437"/>
    </source>
</evidence>
<dbReference type="PRINTS" id="PR00039">
    <property type="entry name" value="HTHLYSR"/>
</dbReference>
<dbReference type="InterPro" id="IPR036390">
    <property type="entry name" value="WH_DNA-bd_sf"/>
</dbReference>
<proteinExistence type="inferred from homology"/>
<dbReference type="Gene3D" id="1.10.10.10">
    <property type="entry name" value="Winged helix-like DNA-binding domain superfamily/Winged helix DNA-binding domain"/>
    <property type="match status" value="1"/>
</dbReference>
<evidence type="ECO:0000256" key="2">
    <source>
        <dbReference type="ARBA" id="ARBA00023015"/>
    </source>
</evidence>
<dbReference type="Pfam" id="PF00126">
    <property type="entry name" value="HTH_1"/>
    <property type="match status" value="1"/>
</dbReference>
<keyword evidence="2" id="KW-0805">Transcription regulation</keyword>
<protein>
    <submittedName>
        <fullName evidence="6">LysR family transcriptional regulator</fullName>
    </submittedName>
</protein>
<dbReference type="SUPFAM" id="SSF46785">
    <property type="entry name" value="Winged helix' DNA-binding domain"/>
    <property type="match status" value="1"/>
</dbReference>